<evidence type="ECO:0000313" key="3">
    <source>
        <dbReference type="Proteomes" id="UP000766698"/>
    </source>
</evidence>
<gene>
    <name evidence="2" type="ORF">GL263_18835</name>
</gene>
<dbReference type="EMBL" id="WMLF01000310">
    <property type="protein sequence ID" value="MBB1245598.1"/>
    <property type="molecule type" value="Genomic_DNA"/>
</dbReference>
<feature type="region of interest" description="Disordered" evidence="1">
    <location>
        <begin position="254"/>
        <end position="285"/>
    </location>
</feature>
<accession>A0ABR6EJT7</accession>
<reference evidence="3" key="1">
    <citation type="journal article" date="2020" name="Syst. Appl. Microbiol.">
        <title>Streptomyces alkaliterrae sp. nov., isolated from an alkaline soil, and emended descriptions of Streptomyces alkaliphilus, Streptomyces calidiresistens and Streptomyces durbertensis.</title>
        <authorList>
            <person name="Swiecimska M."/>
            <person name="Golinska P."/>
            <person name="Nouioui I."/>
            <person name="Wypij M."/>
            <person name="Rai M."/>
            <person name="Sangal V."/>
            <person name="Goodfellow M."/>
        </authorList>
    </citation>
    <scope>NUCLEOTIDE SEQUENCE [LARGE SCALE GENOMIC DNA]</scope>
    <source>
        <strain evidence="3">DSM 104538</strain>
    </source>
</reference>
<dbReference type="PANTHER" id="PTHR37017:SF11">
    <property type="entry name" value="ESTERASE_LIPASE_THIOESTERASE DOMAIN-CONTAINING PROTEIN"/>
    <property type="match status" value="1"/>
</dbReference>
<organism evidence="2 3">
    <name type="scientific">Streptomyces durbertensis</name>
    <dbReference type="NCBI Taxonomy" id="2448886"/>
    <lineage>
        <taxon>Bacteria</taxon>
        <taxon>Bacillati</taxon>
        <taxon>Actinomycetota</taxon>
        <taxon>Actinomycetes</taxon>
        <taxon>Kitasatosporales</taxon>
        <taxon>Streptomycetaceae</taxon>
        <taxon>Streptomyces</taxon>
    </lineage>
</organism>
<dbReference type="InterPro" id="IPR052897">
    <property type="entry name" value="Sec-Metab_Biosynth_Hydrolase"/>
</dbReference>
<proteinExistence type="predicted"/>
<evidence type="ECO:0000256" key="1">
    <source>
        <dbReference type="SAM" id="MobiDB-lite"/>
    </source>
</evidence>
<protein>
    <submittedName>
        <fullName evidence="2">Alpha/beta hydrolase</fullName>
    </submittedName>
</protein>
<dbReference type="Gene3D" id="3.40.50.1820">
    <property type="entry name" value="alpha/beta hydrolase"/>
    <property type="match status" value="2"/>
</dbReference>
<dbReference type="PANTHER" id="PTHR37017">
    <property type="entry name" value="AB HYDROLASE-1 DOMAIN-CONTAINING PROTEIN-RELATED"/>
    <property type="match status" value="1"/>
</dbReference>
<dbReference type="GO" id="GO:0016787">
    <property type="term" value="F:hydrolase activity"/>
    <property type="evidence" value="ECO:0007669"/>
    <property type="project" value="UniProtKB-KW"/>
</dbReference>
<dbReference type="SUPFAM" id="SSF53474">
    <property type="entry name" value="alpha/beta-Hydrolases"/>
    <property type="match status" value="2"/>
</dbReference>
<name>A0ABR6EJT7_9ACTN</name>
<dbReference type="Proteomes" id="UP000766698">
    <property type="component" value="Unassembled WGS sequence"/>
</dbReference>
<keyword evidence="2" id="KW-0378">Hydrolase</keyword>
<dbReference type="InterPro" id="IPR029058">
    <property type="entry name" value="AB_hydrolase_fold"/>
</dbReference>
<comment type="caution">
    <text evidence="2">The sequence shown here is derived from an EMBL/GenBank/DDBJ whole genome shotgun (WGS) entry which is preliminary data.</text>
</comment>
<sequence>MAVKTAFVLVPGLFTGGWIWRDLAGRLRAAGAGAHPVTLPGGDADLEAHIGEILRVVDGIDADTDTVLVGHGYGIAPVLGAADRRANDRPRLRVVHLDAGLPQDGDPALALLADQALRGRLTAEPTDDAHPPPPGADGAADGGWARHGSTDGLTPQDLDRLSRLAAPQPVRTLTQPLRLTGAVHLLPSTGVLCTANGNGIALLEHLVELGDPRLRPLTEPRFTFFELDTGHWPMLSTPAELTEVLLKAAAGEGHRLRGGSSTDGPPPQEPPAHLRPFLLDAPEPPRPRERTYRLELHLPDGGDPAPAILFVHGGPLPPDVRPSPLDWPTFLGYGQYVADLGVIGATVHHRLHDLGAYGTAADDVAEAVDRLRADPRVAADRVALWFFSGGGLLAADWLAAPPPWLRCVALTYPILAPLPNWGLSDSRFHPAAAVRAARGAIPPVVLTRVGREMPQIAATVAEFLAAAEPSGATVDLIDLPNAPHGFETVDHTAPAREAVQRATHTVLHHLAAP</sequence>
<keyword evidence="3" id="KW-1185">Reference proteome</keyword>
<feature type="region of interest" description="Disordered" evidence="1">
    <location>
        <begin position="123"/>
        <end position="156"/>
    </location>
</feature>
<dbReference type="RefSeq" id="WP_182856900.1">
    <property type="nucleotide sequence ID" value="NZ_WMLF01000310.1"/>
</dbReference>
<evidence type="ECO:0000313" key="2">
    <source>
        <dbReference type="EMBL" id="MBB1245598.1"/>
    </source>
</evidence>